<gene>
    <name evidence="1" type="ORF">CtesDRAFT_PD4829</name>
</gene>
<organism evidence="1 2">
    <name type="scientific">Comamonas testosteroni (strain DSM 14576 / KF-1)</name>
    <name type="common">Pseudomonas testosteroni</name>
    <dbReference type="NCBI Taxonomy" id="399795"/>
    <lineage>
        <taxon>Bacteria</taxon>
        <taxon>Pseudomonadati</taxon>
        <taxon>Pseudomonadota</taxon>
        <taxon>Betaproteobacteria</taxon>
        <taxon>Burkholderiales</taxon>
        <taxon>Comamonadaceae</taxon>
        <taxon>Comamonas</taxon>
    </lineage>
</organism>
<comment type="caution">
    <text evidence="1">The sequence shown here is derived from an EMBL/GenBank/DDBJ whole genome shotgun (WGS) entry which is preliminary data.</text>
</comment>
<name>B7WZ80_COMTK</name>
<dbReference type="EMBL" id="AAUJ02000001">
    <property type="protein sequence ID" value="EED69881.1"/>
    <property type="molecule type" value="Genomic_DNA"/>
</dbReference>
<evidence type="ECO:0000313" key="2">
    <source>
        <dbReference type="Proteomes" id="UP000003039"/>
    </source>
</evidence>
<accession>B7WZ80</accession>
<reference evidence="1 2" key="1">
    <citation type="journal article" date="2004" name="Appl. Environ. Microbiol.">
        <title>Mineralization of individual congeners of linear alkylbenzenesulfonate by defined pairs of heterotrophic bacteria.</title>
        <authorList>
            <person name="Schleheck D."/>
            <person name="Knepper T.P."/>
            <person name="Fischer K."/>
            <person name="Cook A.M."/>
        </authorList>
    </citation>
    <scope>NUCLEOTIDE SEQUENCE [LARGE SCALE GENOMIC DNA]</scope>
    <source>
        <strain evidence="2">DSM 14576 / KF-1</strain>
    </source>
</reference>
<sequence>MDAVFTPNLDKLRNIVQSFGANSFTATQVATEYEGSTASSEVTKTFEELLAQHAAVLGIQSVPGHYLVWRAN</sequence>
<evidence type="ECO:0000313" key="1">
    <source>
        <dbReference type="EMBL" id="EED69881.1"/>
    </source>
</evidence>
<protein>
    <submittedName>
        <fullName evidence="1">Uncharacterized protein</fullName>
    </submittedName>
</protein>
<dbReference type="Proteomes" id="UP000003039">
    <property type="component" value="Unassembled WGS sequence"/>
</dbReference>
<dbReference type="RefSeq" id="WP_003059493.1">
    <property type="nucleotide sequence ID" value="NZ_AAUJ02000001.1"/>
</dbReference>
<dbReference type="AlphaFoldDB" id="B7WZ80"/>
<proteinExistence type="predicted"/>
<dbReference type="OrthoDB" id="8795448at2"/>